<feature type="transmembrane region" description="Helical" evidence="8">
    <location>
        <begin position="251"/>
        <end position="269"/>
    </location>
</feature>
<organism evidence="10 11">
    <name type="scientific">Muricoccus pecuniae</name>
    <dbReference type="NCBI Taxonomy" id="693023"/>
    <lineage>
        <taxon>Bacteria</taxon>
        <taxon>Pseudomonadati</taxon>
        <taxon>Pseudomonadota</taxon>
        <taxon>Alphaproteobacteria</taxon>
        <taxon>Acetobacterales</taxon>
        <taxon>Roseomonadaceae</taxon>
        <taxon>Muricoccus</taxon>
    </lineage>
</organism>
<evidence type="ECO:0000256" key="4">
    <source>
        <dbReference type="ARBA" id="ARBA00022679"/>
    </source>
</evidence>
<dbReference type="RefSeq" id="WP_184515918.1">
    <property type="nucleotide sequence ID" value="NZ_JACIJD010000006.1"/>
</dbReference>
<proteinExistence type="predicted"/>
<keyword evidence="6 8" id="KW-1133">Transmembrane helix</keyword>
<feature type="transmembrane region" description="Helical" evidence="8">
    <location>
        <begin position="289"/>
        <end position="308"/>
    </location>
</feature>
<reference evidence="10 11" key="1">
    <citation type="submission" date="2020-08" db="EMBL/GenBank/DDBJ databases">
        <title>Genomic Encyclopedia of Type Strains, Phase IV (KMG-IV): sequencing the most valuable type-strain genomes for metagenomic binning, comparative biology and taxonomic classification.</title>
        <authorList>
            <person name="Goeker M."/>
        </authorList>
    </citation>
    <scope>NUCLEOTIDE SEQUENCE [LARGE SCALE GENOMIC DNA]</scope>
    <source>
        <strain evidence="10 11">DSM 25622</strain>
    </source>
</reference>
<keyword evidence="5 8" id="KW-0812">Transmembrane</keyword>
<accession>A0A840XYI9</accession>
<keyword evidence="7 8" id="KW-0472">Membrane</keyword>
<keyword evidence="2" id="KW-1003">Cell membrane</keyword>
<dbReference type="PANTHER" id="PTHR33908">
    <property type="entry name" value="MANNOSYLTRANSFERASE YKCB-RELATED"/>
    <property type="match status" value="1"/>
</dbReference>
<dbReference type="EMBL" id="JACIJD010000006">
    <property type="protein sequence ID" value="MBB5693545.1"/>
    <property type="molecule type" value="Genomic_DNA"/>
</dbReference>
<evidence type="ECO:0000256" key="7">
    <source>
        <dbReference type="ARBA" id="ARBA00023136"/>
    </source>
</evidence>
<keyword evidence="3" id="KW-0328">Glycosyltransferase</keyword>
<feature type="chain" id="PRO_5033050428" evidence="9">
    <location>
        <begin position="20"/>
        <end position="489"/>
    </location>
</feature>
<dbReference type="Proteomes" id="UP000580654">
    <property type="component" value="Unassembled WGS sequence"/>
</dbReference>
<gene>
    <name evidence="10" type="ORF">FHS87_001578</name>
</gene>
<feature type="transmembrane region" description="Helical" evidence="8">
    <location>
        <begin position="125"/>
        <end position="142"/>
    </location>
</feature>
<feature type="signal peptide" evidence="9">
    <location>
        <begin position="1"/>
        <end position="19"/>
    </location>
</feature>
<dbReference type="InterPro" id="IPR050297">
    <property type="entry name" value="LipidA_mod_glycosyltrf_83"/>
</dbReference>
<feature type="transmembrane region" description="Helical" evidence="8">
    <location>
        <begin position="334"/>
        <end position="353"/>
    </location>
</feature>
<name>A0A840XYI9_9PROT</name>
<evidence type="ECO:0000256" key="8">
    <source>
        <dbReference type="SAM" id="Phobius"/>
    </source>
</evidence>
<sequence length="489" mass="51513">MKPGLLLLGVALLARCAFFGNPVIEGDEQFYLLVGDRFLKGALPYVDLWDRKPIGLFLLYAGIRLLGGEGILQYQLVATLFAAATALLIARIAAEVGARRGAVLAGVVYLLWLNLFGGGGGQSPVFYNLFIAGAALLTLRAAAHPASGIRLLGLGTGAMLAAGLGMQIKYTALFEGAFLGCVLLWRGWRSGLCLPRLLGYALIWIGAALLPTAAALAAYAVLGEATAFIFANFTSFFHRSTAAGGSALGRLAVMAALLSPLALCAGLGLRAARGALLVAAPGAMRADRFLAAWLGVAAAGVLLLGTYYNHYALPLLVPLCAAAAPLLGDPRRRLATVGLVLFAVLAGGAMVAAHGRSRGNGEEIRALAAEMRLGSGETLYVFDGDPVLYHLADSPLPTRFAFPTHLNDLRETAGIGTDPLAELHRILAARPTFIVTTDMPRPRNNPAAWRMAEEVLRADYRLVRSVAAGDRARLLYRRVDRSGSLASGE</sequence>
<evidence type="ECO:0000256" key="2">
    <source>
        <dbReference type="ARBA" id="ARBA00022475"/>
    </source>
</evidence>
<protein>
    <submittedName>
        <fullName evidence="10">4-amino-4-deoxy-L-arabinose transferase-like glycosyltransferase</fullName>
    </submittedName>
</protein>
<feature type="transmembrane region" description="Helical" evidence="8">
    <location>
        <begin position="71"/>
        <end position="90"/>
    </location>
</feature>
<feature type="transmembrane region" description="Helical" evidence="8">
    <location>
        <begin position="149"/>
        <end position="166"/>
    </location>
</feature>
<dbReference type="GO" id="GO:0016763">
    <property type="term" value="F:pentosyltransferase activity"/>
    <property type="evidence" value="ECO:0007669"/>
    <property type="project" value="TreeGrafter"/>
</dbReference>
<evidence type="ECO:0000256" key="6">
    <source>
        <dbReference type="ARBA" id="ARBA00022989"/>
    </source>
</evidence>
<comment type="caution">
    <text evidence="10">The sequence shown here is derived from an EMBL/GenBank/DDBJ whole genome shotgun (WGS) entry which is preliminary data.</text>
</comment>
<evidence type="ECO:0000313" key="11">
    <source>
        <dbReference type="Proteomes" id="UP000580654"/>
    </source>
</evidence>
<evidence type="ECO:0000256" key="5">
    <source>
        <dbReference type="ARBA" id="ARBA00022692"/>
    </source>
</evidence>
<dbReference type="GO" id="GO:0009103">
    <property type="term" value="P:lipopolysaccharide biosynthetic process"/>
    <property type="evidence" value="ECO:0007669"/>
    <property type="project" value="UniProtKB-ARBA"/>
</dbReference>
<dbReference type="GO" id="GO:0005886">
    <property type="term" value="C:plasma membrane"/>
    <property type="evidence" value="ECO:0007669"/>
    <property type="project" value="UniProtKB-SubCell"/>
</dbReference>
<evidence type="ECO:0000256" key="9">
    <source>
        <dbReference type="SAM" id="SignalP"/>
    </source>
</evidence>
<keyword evidence="11" id="KW-1185">Reference proteome</keyword>
<evidence type="ECO:0000256" key="3">
    <source>
        <dbReference type="ARBA" id="ARBA00022676"/>
    </source>
</evidence>
<feature type="transmembrane region" description="Helical" evidence="8">
    <location>
        <begin position="200"/>
        <end position="231"/>
    </location>
</feature>
<evidence type="ECO:0000256" key="1">
    <source>
        <dbReference type="ARBA" id="ARBA00004651"/>
    </source>
</evidence>
<evidence type="ECO:0000313" key="10">
    <source>
        <dbReference type="EMBL" id="MBB5693545.1"/>
    </source>
</evidence>
<keyword evidence="4 10" id="KW-0808">Transferase</keyword>
<feature type="transmembrane region" description="Helical" evidence="8">
    <location>
        <begin position="102"/>
        <end position="119"/>
    </location>
</feature>
<dbReference type="PANTHER" id="PTHR33908:SF11">
    <property type="entry name" value="MEMBRANE PROTEIN"/>
    <property type="match status" value="1"/>
</dbReference>
<dbReference type="AlphaFoldDB" id="A0A840XYI9"/>
<keyword evidence="9" id="KW-0732">Signal</keyword>
<comment type="subcellular location">
    <subcellularLocation>
        <location evidence="1">Cell membrane</location>
        <topology evidence="1">Multi-pass membrane protein</topology>
    </subcellularLocation>
</comment>